<dbReference type="PANTHER" id="PTHR12785">
    <property type="entry name" value="SPLICING FACTOR 3B"/>
    <property type="match status" value="1"/>
</dbReference>
<dbReference type="InterPro" id="IPR007180">
    <property type="entry name" value="DUF382"/>
</dbReference>
<protein>
    <submittedName>
        <fullName evidence="3">ARAD1D23254p</fullName>
    </submittedName>
</protein>
<feature type="compositionally biased region" description="Basic and acidic residues" evidence="1">
    <location>
        <begin position="555"/>
        <end position="565"/>
    </location>
</feature>
<feature type="compositionally biased region" description="Basic and acidic residues" evidence="1">
    <location>
        <begin position="218"/>
        <end position="228"/>
    </location>
</feature>
<reference evidence="3" key="2">
    <citation type="submission" date="2014-06" db="EMBL/GenBank/DDBJ databases">
        <title>The complete genome of Blastobotrys (Arxula) adeninivorans LS3 - a yeast of biotechnological interest.</title>
        <authorList>
            <person name="Kunze G."/>
            <person name="Gaillardin C."/>
            <person name="Czernicka M."/>
            <person name="Durrens P."/>
            <person name="Martin T."/>
            <person name="Boer E."/>
            <person name="Gabaldon T."/>
            <person name="Cruz J."/>
            <person name="Talla E."/>
            <person name="Marck C."/>
            <person name="Goffeau A."/>
            <person name="Barbe V."/>
            <person name="Baret P."/>
            <person name="Baronian K."/>
            <person name="Beier S."/>
            <person name="Bleykasten C."/>
            <person name="Bode R."/>
            <person name="Casaregola S."/>
            <person name="Despons L."/>
            <person name="Fairhead C."/>
            <person name="Giersberg M."/>
            <person name="Gierski P."/>
            <person name="Hahnel U."/>
            <person name="Hartmann A."/>
            <person name="Jankowska D."/>
            <person name="Jubin C."/>
            <person name="Jung P."/>
            <person name="Lafontaine I."/>
            <person name="Leh-Louis V."/>
            <person name="Lemaire M."/>
            <person name="Marcet-Houben M."/>
            <person name="Mascher M."/>
            <person name="Morel G."/>
            <person name="Richard G.-F."/>
            <person name="Riechen J."/>
            <person name="Sacerdot C."/>
            <person name="Sarkar A."/>
            <person name="Savel G."/>
            <person name="Schacherer J."/>
            <person name="Sherman D."/>
            <person name="Straub M.-L."/>
            <person name="Stein N."/>
            <person name="Thierry A."/>
            <person name="Trautwein-Schult A."/>
            <person name="Westhof E."/>
            <person name="Worch S."/>
            <person name="Dujon B."/>
            <person name="Souciet J.-L."/>
            <person name="Wincker P."/>
            <person name="Scholz U."/>
            <person name="Neuveglise N."/>
        </authorList>
    </citation>
    <scope>NUCLEOTIDE SEQUENCE</scope>
    <source>
        <strain evidence="3">LS3</strain>
    </source>
</reference>
<proteinExistence type="predicted"/>
<feature type="region of interest" description="Disordered" evidence="1">
    <location>
        <begin position="1"/>
        <end position="31"/>
    </location>
</feature>
<sequence length="647" mass="73111">MEQLSTTKDSTVDSTVEEQQPSGVNAPPTSISEIARDLEDLIGGATKKLELAEQELAKKMDEIDMRLYQLEREYDTSKADPVGDDKDTKDRRMSTNNARAKKTKNQRRRERAKEKKLLSRENGVEQTEPGSPKPDPIANATAEHDDDYGYHEKENETAEQVDLAGDDGVTEVLNDPRFAAYRDIMSKFSAQDDPEDFNGNEKQADGRIFYSDSENEDQDQKDSERDQDSTTQSLQQSKRKLRKQHKVPLAELKSRAPRPELVEWFDADAPDPDLVVQIKAARGVVGVPDHWQLKRDYLSSKRGNFKHPFDLPPYIKSTGIMEMRDALKEDDRTLQQKMREKVQPKMGRLDVDYQKLHDAFFKLQTKPRMYGYGQLYYEGRENDEIDFNRFRPGKLSKELTEALNIPPLAPPPWLLNMQQHGPPPSYPGLKIPGLNAPIPQGAQWGFQPGGYGRPPLDEKGNPLYGDVYGTGQKDKLVALGRPVEREHWGQLIEEEESDIDQSDEEGQGEEMDEDEGAGYVDEEAALAAQEREDREAASRSQSNRDGSAGPGEFPLELRKSKRGAEDIDEEGPESQPESAPRALYEVLERKEVDSGGFLGSKTAYEIPGEARKRRRFEGPPSAAERAAFQADLDDLIDSESRRQEQKS</sequence>
<dbReference type="PANTHER" id="PTHR12785:SF6">
    <property type="entry name" value="SPLICING FACTOR 3B SUBUNIT 2"/>
    <property type="match status" value="1"/>
</dbReference>
<feature type="compositionally biased region" description="Acidic residues" evidence="1">
    <location>
        <begin position="492"/>
        <end position="524"/>
    </location>
</feature>
<name>A0A060TGF2_BLAAD</name>
<reference evidence="3" key="1">
    <citation type="submission" date="2014-02" db="EMBL/GenBank/DDBJ databases">
        <authorList>
            <person name="Genoscope - CEA"/>
        </authorList>
    </citation>
    <scope>NUCLEOTIDE SEQUENCE</scope>
    <source>
        <strain evidence="3">LS3</strain>
    </source>
</reference>
<feature type="compositionally biased region" description="Basic and acidic residues" evidence="1">
    <location>
        <begin position="147"/>
        <end position="156"/>
    </location>
</feature>
<dbReference type="Pfam" id="PF04046">
    <property type="entry name" value="PSP"/>
    <property type="match status" value="1"/>
</dbReference>
<feature type="compositionally biased region" description="Basic residues" evidence="1">
    <location>
        <begin position="99"/>
        <end position="110"/>
    </location>
</feature>
<dbReference type="InterPro" id="IPR052584">
    <property type="entry name" value="U2_snRNP_Complex_Component"/>
</dbReference>
<dbReference type="AlphaFoldDB" id="A0A060TGF2"/>
<feature type="compositionally biased region" description="Basic and acidic residues" evidence="1">
    <location>
        <begin position="638"/>
        <end position="647"/>
    </location>
</feature>
<dbReference type="PhylomeDB" id="A0A060TGF2"/>
<evidence type="ECO:0000313" key="3">
    <source>
        <dbReference type="EMBL" id="CDP37942.1"/>
    </source>
</evidence>
<feature type="compositionally biased region" description="Basic and acidic residues" evidence="1">
    <location>
        <begin position="71"/>
        <end position="93"/>
    </location>
</feature>
<gene>
    <name evidence="3" type="ORF">GNLVRS02_ARAD1D23254g</name>
</gene>
<feature type="compositionally biased region" description="Polar residues" evidence="1">
    <location>
        <begin position="17"/>
        <end position="31"/>
    </location>
</feature>
<dbReference type="GO" id="GO:0005634">
    <property type="term" value="C:nucleus"/>
    <property type="evidence" value="ECO:0007669"/>
    <property type="project" value="InterPro"/>
</dbReference>
<evidence type="ECO:0000256" key="1">
    <source>
        <dbReference type="SAM" id="MobiDB-lite"/>
    </source>
</evidence>
<dbReference type="Pfam" id="PF04037">
    <property type="entry name" value="DUF382"/>
    <property type="match status" value="1"/>
</dbReference>
<feature type="region of interest" description="Disordered" evidence="1">
    <location>
        <begin position="188"/>
        <end position="253"/>
    </location>
</feature>
<evidence type="ECO:0000259" key="2">
    <source>
        <dbReference type="SMART" id="SM00581"/>
    </source>
</evidence>
<dbReference type="InterPro" id="IPR006568">
    <property type="entry name" value="PSP_pro-rich"/>
</dbReference>
<feature type="compositionally biased region" description="Basic and acidic residues" evidence="1">
    <location>
        <begin position="111"/>
        <end position="123"/>
    </location>
</feature>
<feature type="domain" description="PSP proline-rich" evidence="2">
    <location>
        <begin position="387"/>
        <end position="440"/>
    </location>
</feature>
<feature type="region of interest" description="Disordered" evidence="1">
    <location>
        <begin position="489"/>
        <end position="647"/>
    </location>
</feature>
<feature type="region of interest" description="Disordered" evidence="1">
    <location>
        <begin position="71"/>
        <end position="169"/>
    </location>
</feature>
<organism evidence="3">
    <name type="scientific">Blastobotrys adeninivorans</name>
    <name type="common">Yeast</name>
    <name type="synonym">Arxula adeninivorans</name>
    <dbReference type="NCBI Taxonomy" id="409370"/>
    <lineage>
        <taxon>Eukaryota</taxon>
        <taxon>Fungi</taxon>
        <taxon>Dikarya</taxon>
        <taxon>Ascomycota</taxon>
        <taxon>Saccharomycotina</taxon>
        <taxon>Dipodascomycetes</taxon>
        <taxon>Dipodascales</taxon>
        <taxon>Trichomonascaceae</taxon>
        <taxon>Blastobotrys</taxon>
    </lineage>
</organism>
<accession>A0A060TGF2</accession>
<feature type="compositionally biased region" description="Basic residues" evidence="1">
    <location>
        <begin position="237"/>
        <end position="246"/>
    </location>
</feature>
<dbReference type="EMBL" id="HG937694">
    <property type="protein sequence ID" value="CDP37942.1"/>
    <property type="molecule type" value="Genomic_DNA"/>
</dbReference>
<feature type="compositionally biased region" description="Low complexity" evidence="1">
    <location>
        <begin position="1"/>
        <end position="14"/>
    </location>
</feature>
<dbReference type="SMART" id="SM00581">
    <property type="entry name" value="PSP"/>
    <property type="match status" value="1"/>
</dbReference>